<feature type="region of interest" description="Disordered" evidence="1">
    <location>
        <begin position="204"/>
        <end position="254"/>
    </location>
</feature>
<accession>A0AAD6WLD6</accession>
<feature type="region of interest" description="Disordered" evidence="1">
    <location>
        <begin position="1"/>
        <end position="29"/>
    </location>
</feature>
<feature type="compositionally biased region" description="Polar residues" evidence="1">
    <location>
        <begin position="344"/>
        <end position="364"/>
    </location>
</feature>
<sequence length="427" mass="46811">MSRAPYVHDWGAPNITRPPVAPPTHDGYPGRNPLPYHGLKFNPLGCFDLRCRLGIFQQDPSIWNTYRRHFQASDIAWLASGASEDNQHHPGSQGFFPEFKTLRNSLPANDDGQAARSEFEESVRKLIWDLATMWDRTFGSTTMILHVAGTTVPGSPAAPEYLRTAVYLPPRLPSPQPGEPRNNARNSMGWRLTQASGIIHPNSVPADLVIPSPKQPGSAHYIFRGRPARSAPTDGSTSSPPPASPTSTRYGSEEPLSDDALALLTAIERVAALEAEVALLHTHLEKTSEEQIGTIRELGQVQAQLAAATMREEGYRDERQQYQRHITSLQTQLGPVYAPPTYNAASQATPTRSRAGTPFSSPSKTPVAALPRTTEFLETHALSTQLAAIRMMIKHAPATKWYLELAGMDLDDTVAEGLLECLTIDCL</sequence>
<proteinExistence type="predicted"/>
<comment type="caution">
    <text evidence="2">The sequence shown here is derived from an EMBL/GenBank/DDBJ whole genome shotgun (WGS) entry which is preliminary data.</text>
</comment>
<gene>
    <name evidence="2" type="ORF">C8F04DRAFT_1280666</name>
</gene>
<name>A0AAD6WLD6_9AGAR</name>
<feature type="region of interest" description="Disordered" evidence="1">
    <location>
        <begin position="344"/>
        <end position="367"/>
    </location>
</feature>
<dbReference type="Proteomes" id="UP001218188">
    <property type="component" value="Unassembled WGS sequence"/>
</dbReference>
<evidence type="ECO:0000313" key="2">
    <source>
        <dbReference type="EMBL" id="KAJ7016732.1"/>
    </source>
</evidence>
<organism evidence="2 3">
    <name type="scientific">Mycena alexandri</name>
    <dbReference type="NCBI Taxonomy" id="1745969"/>
    <lineage>
        <taxon>Eukaryota</taxon>
        <taxon>Fungi</taxon>
        <taxon>Dikarya</taxon>
        <taxon>Basidiomycota</taxon>
        <taxon>Agaricomycotina</taxon>
        <taxon>Agaricomycetes</taxon>
        <taxon>Agaricomycetidae</taxon>
        <taxon>Agaricales</taxon>
        <taxon>Marasmiineae</taxon>
        <taxon>Mycenaceae</taxon>
        <taxon>Mycena</taxon>
    </lineage>
</organism>
<reference evidence="2" key="1">
    <citation type="submission" date="2023-03" db="EMBL/GenBank/DDBJ databases">
        <title>Massive genome expansion in bonnet fungi (Mycena s.s.) driven by repeated elements and novel gene families across ecological guilds.</title>
        <authorList>
            <consortium name="Lawrence Berkeley National Laboratory"/>
            <person name="Harder C.B."/>
            <person name="Miyauchi S."/>
            <person name="Viragh M."/>
            <person name="Kuo A."/>
            <person name="Thoen E."/>
            <person name="Andreopoulos B."/>
            <person name="Lu D."/>
            <person name="Skrede I."/>
            <person name="Drula E."/>
            <person name="Henrissat B."/>
            <person name="Morin E."/>
            <person name="Kohler A."/>
            <person name="Barry K."/>
            <person name="LaButti K."/>
            <person name="Morin E."/>
            <person name="Salamov A."/>
            <person name="Lipzen A."/>
            <person name="Mereny Z."/>
            <person name="Hegedus B."/>
            <person name="Baldrian P."/>
            <person name="Stursova M."/>
            <person name="Weitz H."/>
            <person name="Taylor A."/>
            <person name="Grigoriev I.V."/>
            <person name="Nagy L.G."/>
            <person name="Martin F."/>
            <person name="Kauserud H."/>
        </authorList>
    </citation>
    <scope>NUCLEOTIDE SEQUENCE</scope>
    <source>
        <strain evidence="2">CBHHK200</strain>
    </source>
</reference>
<evidence type="ECO:0000313" key="3">
    <source>
        <dbReference type="Proteomes" id="UP001218188"/>
    </source>
</evidence>
<dbReference type="EMBL" id="JARJCM010000466">
    <property type="protein sequence ID" value="KAJ7016732.1"/>
    <property type="molecule type" value="Genomic_DNA"/>
</dbReference>
<evidence type="ECO:0000256" key="1">
    <source>
        <dbReference type="SAM" id="MobiDB-lite"/>
    </source>
</evidence>
<protein>
    <submittedName>
        <fullName evidence="2">Uncharacterized protein</fullName>
    </submittedName>
</protein>
<keyword evidence="3" id="KW-1185">Reference proteome</keyword>
<dbReference type="AlphaFoldDB" id="A0AAD6WLD6"/>